<accession>A0A0F9EFS9</accession>
<reference evidence="1" key="1">
    <citation type="journal article" date="2015" name="Nature">
        <title>Complex archaea that bridge the gap between prokaryotes and eukaryotes.</title>
        <authorList>
            <person name="Spang A."/>
            <person name="Saw J.H."/>
            <person name="Jorgensen S.L."/>
            <person name="Zaremba-Niedzwiedzka K."/>
            <person name="Martijn J."/>
            <person name="Lind A.E."/>
            <person name="van Eijk R."/>
            <person name="Schleper C."/>
            <person name="Guy L."/>
            <person name="Ettema T.J."/>
        </authorList>
    </citation>
    <scope>NUCLEOTIDE SEQUENCE</scope>
</reference>
<evidence type="ECO:0000313" key="1">
    <source>
        <dbReference type="EMBL" id="KKL65131.1"/>
    </source>
</evidence>
<protein>
    <recommendedName>
        <fullName evidence="2">SprT-like domain-containing protein</fullName>
    </recommendedName>
</protein>
<gene>
    <name evidence="1" type="ORF">LCGC14_2158040</name>
</gene>
<proteinExistence type="predicted"/>
<sequence length="118" mass="14141">MNQKQLERKVRYWQKKLKLDHWDISCALVGDKAIEGWGFSSVQTDYLNSHMKIKDPRFYEIPEHEKEEEFERAVIHELLHCHTAALRPRKAKGIVSDEEKCVVLLERAFYDLHKEIYE</sequence>
<evidence type="ECO:0008006" key="2">
    <source>
        <dbReference type="Google" id="ProtNLM"/>
    </source>
</evidence>
<dbReference type="EMBL" id="LAZR01027630">
    <property type="protein sequence ID" value="KKL65131.1"/>
    <property type="molecule type" value="Genomic_DNA"/>
</dbReference>
<organism evidence="1">
    <name type="scientific">marine sediment metagenome</name>
    <dbReference type="NCBI Taxonomy" id="412755"/>
    <lineage>
        <taxon>unclassified sequences</taxon>
        <taxon>metagenomes</taxon>
        <taxon>ecological metagenomes</taxon>
    </lineage>
</organism>
<name>A0A0F9EFS9_9ZZZZ</name>
<dbReference type="AlphaFoldDB" id="A0A0F9EFS9"/>
<comment type="caution">
    <text evidence="1">The sequence shown here is derived from an EMBL/GenBank/DDBJ whole genome shotgun (WGS) entry which is preliminary data.</text>
</comment>